<accession>A0A348G5S2</accession>
<evidence type="ECO:0000313" key="2">
    <source>
        <dbReference type="Proteomes" id="UP000266934"/>
    </source>
</evidence>
<dbReference type="OrthoDB" id="308644at2"/>
<organism evidence="1 2">
    <name type="scientific">Blastochloris tepida</name>
    <dbReference type="NCBI Taxonomy" id="2233851"/>
    <lineage>
        <taxon>Bacteria</taxon>
        <taxon>Pseudomonadati</taxon>
        <taxon>Pseudomonadota</taxon>
        <taxon>Alphaproteobacteria</taxon>
        <taxon>Hyphomicrobiales</taxon>
        <taxon>Blastochloridaceae</taxon>
        <taxon>Blastochloris</taxon>
    </lineage>
</organism>
<protein>
    <submittedName>
        <fullName evidence="1">HicA-related toxin-antitoxin protein</fullName>
    </submittedName>
</protein>
<proteinExistence type="predicted"/>
<dbReference type="EMBL" id="AP018907">
    <property type="protein sequence ID" value="BBF94905.1"/>
    <property type="molecule type" value="Genomic_DNA"/>
</dbReference>
<name>A0A348G5S2_9HYPH</name>
<evidence type="ECO:0000313" key="1">
    <source>
        <dbReference type="EMBL" id="BBF94905.1"/>
    </source>
</evidence>
<keyword evidence="2" id="KW-1185">Reference proteome</keyword>
<dbReference type="AlphaFoldDB" id="A0A348G5S2"/>
<gene>
    <name evidence="1" type="ORF">BLTE_35900</name>
</gene>
<dbReference type="KEGG" id="blag:BLTE_35900"/>
<dbReference type="Proteomes" id="UP000266934">
    <property type="component" value="Chromosome"/>
</dbReference>
<dbReference type="RefSeq" id="WP_126401944.1">
    <property type="nucleotide sequence ID" value="NZ_AP018907.1"/>
</dbReference>
<reference evidence="1 2" key="1">
    <citation type="submission" date="2018-08" db="EMBL/GenBank/DDBJ databases">
        <title>Complete genome sequencing of Blastochloris tepida GI.</title>
        <authorList>
            <person name="Tsukatani Y."/>
            <person name="Mori H."/>
        </authorList>
    </citation>
    <scope>NUCLEOTIDE SEQUENCE [LARGE SCALE GENOMIC DNA]</scope>
    <source>
        <strain evidence="1 2">GI</strain>
    </source>
</reference>
<sequence>MSKRLEQMRGNPQGDWRIEDVEALCREHGITCEAARGGSSHYKVAHPAVPVILTVPYKRPIKPVYIRRLVAFVDAVRKAHDPQ</sequence>